<dbReference type="AlphaFoldDB" id="A0A0F8Z6M6"/>
<evidence type="ECO:0000313" key="2">
    <source>
        <dbReference type="EMBL" id="KKK89388.1"/>
    </source>
</evidence>
<dbReference type="EMBL" id="LAZR01049552">
    <property type="protein sequence ID" value="KKK89388.1"/>
    <property type="molecule type" value="Genomic_DNA"/>
</dbReference>
<protein>
    <submittedName>
        <fullName evidence="2">Uncharacterized protein</fullName>
    </submittedName>
</protein>
<sequence length="134" mass="14771">MIPYRTLGMAAQGTRDGPSKEDHSSLNVPLWLIVEISAQDFSSKIDYNEELDLLLAPKGNFIGFATSSDELDSITTSKSREVKVCISGSEGGVQTEVRADYVYLTYKAGFKGTKDLQKLLEFLLKEGMLKPQST</sequence>
<feature type="region of interest" description="Disordered" evidence="1">
    <location>
        <begin position="1"/>
        <end position="22"/>
    </location>
</feature>
<accession>A0A0F8Z6M6</accession>
<name>A0A0F8Z6M6_9ZZZZ</name>
<comment type="caution">
    <text evidence="2">The sequence shown here is derived from an EMBL/GenBank/DDBJ whole genome shotgun (WGS) entry which is preliminary data.</text>
</comment>
<proteinExistence type="predicted"/>
<reference evidence="2" key="1">
    <citation type="journal article" date="2015" name="Nature">
        <title>Complex archaea that bridge the gap between prokaryotes and eukaryotes.</title>
        <authorList>
            <person name="Spang A."/>
            <person name="Saw J.H."/>
            <person name="Jorgensen S.L."/>
            <person name="Zaremba-Niedzwiedzka K."/>
            <person name="Martijn J."/>
            <person name="Lind A.E."/>
            <person name="van Eijk R."/>
            <person name="Schleper C."/>
            <person name="Guy L."/>
            <person name="Ettema T.J."/>
        </authorList>
    </citation>
    <scope>NUCLEOTIDE SEQUENCE</scope>
</reference>
<organism evidence="2">
    <name type="scientific">marine sediment metagenome</name>
    <dbReference type="NCBI Taxonomy" id="412755"/>
    <lineage>
        <taxon>unclassified sequences</taxon>
        <taxon>metagenomes</taxon>
        <taxon>ecological metagenomes</taxon>
    </lineage>
</organism>
<gene>
    <name evidence="2" type="ORF">LCGC14_2733580</name>
</gene>
<evidence type="ECO:0000256" key="1">
    <source>
        <dbReference type="SAM" id="MobiDB-lite"/>
    </source>
</evidence>